<name>A0A401T8T7_CHIPU</name>
<feature type="signal peptide" evidence="4">
    <location>
        <begin position="1"/>
        <end position="21"/>
    </location>
</feature>
<feature type="non-terminal residue" evidence="5">
    <location>
        <position position="55"/>
    </location>
</feature>
<dbReference type="Gene3D" id="1.20.1560.10">
    <property type="entry name" value="ABC transporter type 1, transmembrane domain"/>
    <property type="match status" value="1"/>
</dbReference>
<dbReference type="Proteomes" id="UP000287033">
    <property type="component" value="Unassembled WGS sequence"/>
</dbReference>
<dbReference type="GO" id="GO:0005524">
    <property type="term" value="F:ATP binding"/>
    <property type="evidence" value="ECO:0007669"/>
    <property type="project" value="InterPro"/>
</dbReference>
<organism evidence="5 6">
    <name type="scientific">Chiloscyllium punctatum</name>
    <name type="common">Brownbanded bambooshark</name>
    <name type="synonym">Hemiscyllium punctatum</name>
    <dbReference type="NCBI Taxonomy" id="137246"/>
    <lineage>
        <taxon>Eukaryota</taxon>
        <taxon>Metazoa</taxon>
        <taxon>Chordata</taxon>
        <taxon>Craniata</taxon>
        <taxon>Vertebrata</taxon>
        <taxon>Chondrichthyes</taxon>
        <taxon>Elasmobranchii</taxon>
        <taxon>Galeomorphii</taxon>
        <taxon>Galeoidea</taxon>
        <taxon>Orectolobiformes</taxon>
        <taxon>Hemiscylliidae</taxon>
        <taxon>Chiloscyllium</taxon>
    </lineage>
</organism>
<dbReference type="AlphaFoldDB" id="A0A401T8T7"/>
<feature type="chain" id="PRO_5019240247" description="ABC transmembrane type-1 domain-containing protein" evidence="4">
    <location>
        <begin position="22"/>
        <end position="55"/>
    </location>
</feature>
<evidence type="ECO:0000313" key="5">
    <source>
        <dbReference type="EMBL" id="GCC39050.1"/>
    </source>
</evidence>
<evidence type="ECO:0000313" key="6">
    <source>
        <dbReference type="Proteomes" id="UP000287033"/>
    </source>
</evidence>
<reference evidence="5 6" key="1">
    <citation type="journal article" date="2018" name="Nat. Ecol. Evol.">
        <title>Shark genomes provide insights into elasmobranch evolution and the origin of vertebrates.</title>
        <authorList>
            <person name="Hara Y"/>
            <person name="Yamaguchi K"/>
            <person name="Onimaru K"/>
            <person name="Kadota M"/>
            <person name="Koyanagi M"/>
            <person name="Keeley SD"/>
            <person name="Tatsumi K"/>
            <person name="Tanaka K"/>
            <person name="Motone F"/>
            <person name="Kageyama Y"/>
            <person name="Nozu R"/>
            <person name="Adachi N"/>
            <person name="Nishimura O"/>
            <person name="Nakagawa R"/>
            <person name="Tanegashima C"/>
            <person name="Kiyatake I"/>
            <person name="Matsumoto R"/>
            <person name="Murakumo K"/>
            <person name="Nishida K"/>
            <person name="Terakita A"/>
            <person name="Kuratani S"/>
            <person name="Sato K"/>
            <person name="Hyodo S Kuraku.S."/>
        </authorList>
    </citation>
    <scope>NUCLEOTIDE SEQUENCE [LARGE SCALE GENOMIC DNA]</scope>
</reference>
<dbReference type="OrthoDB" id="6500128at2759"/>
<keyword evidence="1" id="KW-0812">Transmembrane</keyword>
<dbReference type="STRING" id="137246.A0A401T8T7"/>
<dbReference type="GO" id="GO:0016020">
    <property type="term" value="C:membrane"/>
    <property type="evidence" value="ECO:0007669"/>
    <property type="project" value="InterPro"/>
</dbReference>
<evidence type="ECO:0000256" key="2">
    <source>
        <dbReference type="ARBA" id="ARBA00022989"/>
    </source>
</evidence>
<evidence type="ECO:0000256" key="3">
    <source>
        <dbReference type="ARBA" id="ARBA00023136"/>
    </source>
</evidence>
<keyword evidence="6" id="KW-1185">Reference proteome</keyword>
<dbReference type="InterPro" id="IPR036640">
    <property type="entry name" value="ABC1_TM_sf"/>
</dbReference>
<keyword evidence="2" id="KW-1133">Transmembrane helix</keyword>
<keyword evidence="4" id="KW-0732">Signal</keyword>
<comment type="caution">
    <text evidence="5">The sequence shown here is derived from an EMBL/GenBank/DDBJ whole genome shotgun (WGS) entry which is preliminary data.</text>
</comment>
<dbReference type="SUPFAM" id="SSF90123">
    <property type="entry name" value="ABC transporter transmembrane region"/>
    <property type="match status" value="1"/>
</dbReference>
<gene>
    <name evidence="5" type="ORF">chiPu_0023180</name>
</gene>
<evidence type="ECO:0000256" key="1">
    <source>
        <dbReference type="ARBA" id="ARBA00022692"/>
    </source>
</evidence>
<sequence>MKPNIGHFLLVALFLVLSSLGEMAIPYYTGRMTDWVMNEDDPSAFTNSIIAMSLI</sequence>
<protein>
    <recommendedName>
        <fullName evidence="7">ABC transmembrane type-1 domain-containing protein</fullName>
    </recommendedName>
</protein>
<keyword evidence="3" id="KW-0472">Membrane</keyword>
<evidence type="ECO:0008006" key="7">
    <source>
        <dbReference type="Google" id="ProtNLM"/>
    </source>
</evidence>
<accession>A0A401T8T7</accession>
<proteinExistence type="predicted"/>
<dbReference type="EMBL" id="BEZZ01016901">
    <property type="protein sequence ID" value="GCC39050.1"/>
    <property type="molecule type" value="Genomic_DNA"/>
</dbReference>
<evidence type="ECO:0000256" key="4">
    <source>
        <dbReference type="SAM" id="SignalP"/>
    </source>
</evidence>